<keyword evidence="1" id="KW-0732">Signal</keyword>
<accession>A0ABM9B4K0</accession>
<dbReference type="RefSeq" id="WP_238752143.1">
    <property type="nucleotide sequence ID" value="NZ_CAKLPZ010000005.1"/>
</dbReference>
<evidence type="ECO:0000313" key="2">
    <source>
        <dbReference type="EMBL" id="CAH1002266.1"/>
    </source>
</evidence>
<proteinExistence type="predicted"/>
<feature type="chain" id="PRO_5046453371" evidence="1">
    <location>
        <begin position="21"/>
        <end position="146"/>
    </location>
</feature>
<evidence type="ECO:0000313" key="3">
    <source>
        <dbReference type="Proteomes" id="UP000837803"/>
    </source>
</evidence>
<organism evidence="2 3">
    <name type="scientific">Neolewinella maritima</name>
    <dbReference type="NCBI Taxonomy" id="1383882"/>
    <lineage>
        <taxon>Bacteria</taxon>
        <taxon>Pseudomonadati</taxon>
        <taxon>Bacteroidota</taxon>
        <taxon>Saprospiria</taxon>
        <taxon>Saprospirales</taxon>
        <taxon>Lewinellaceae</taxon>
        <taxon>Neolewinella</taxon>
    </lineage>
</organism>
<keyword evidence="3" id="KW-1185">Reference proteome</keyword>
<protein>
    <submittedName>
        <fullName evidence="2">Uncharacterized protein</fullName>
    </submittedName>
</protein>
<name>A0ABM9B4K0_9BACT</name>
<gene>
    <name evidence="2" type="ORF">LEM8419_03185</name>
</gene>
<dbReference type="EMBL" id="CAKLPZ010000005">
    <property type="protein sequence ID" value="CAH1002266.1"/>
    <property type="molecule type" value="Genomic_DNA"/>
</dbReference>
<reference evidence="2" key="1">
    <citation type="submission" date="2021-12" db="EMBL/GenBank/DDBJ databases">
        <authorList>
            <person name="Rodrigo-Torres L."/>
            <person name="Arahal R. D."/>
            <person name="Lucena T."/>
        </authorList>
    </citation>
    <scope>NUCLEOTIDE SEQUENCE</scope>
    <source>
        <strain evidence="2">CECT 8419</strain>
    </source>
</reference>
<dbReference type="Proteomes" id="UP000837803">
    <property type="component" value="Unassembled WGS sequence"/>
</dbReference>
<sequence>MVARILVLLCILIPARAAFGQSTAQRPVVESMVYPVFPHLGQKLATEGYVRRAGRLRKGALHAIALQLRAGYRYQISATAHCPSSMELQLYDASNRLLARSPRSGAAAQLSLASRTTAVYRVRIIMWDCTPPSCGYALRLRARRSR</sequence>
<evidence type="ECO:0000256" key="1">
    <source>
        <dbReference type="SAM" id="SignalP"/>
    </source>
</evidence>
<comment type="caution">
    <text evidence="2">The sequence shown here is derived from an EMBL/GenBank/DDBJ whole genome shotgun (WGS) entry which is preliminary data.</text>
</comment>
<feature type="signal peptide" evidence="1">
    <location>
        <begin position="1"/>
        <end position="20"/>
    </location>
</feature>